<keyword evidence="2" id="KW-1185">Reference proteome</keyword>
<evidence type="ECO:0000313" key="2">
    <source>
        <dbReference type="Proteomes" id="UP001235939"/>
    </source>
</evidence>
<reference evidence="1 2" key="1">
    <citation type="submission" date="2022-01" db="EMBL/GenBank/DDBJ databases">
        <title>A chromosomal length assembly of Cordylochernes scorpioides.</title>
        <authorList>
            <person name="Zeh D."/>
            <person name="Zeh J."/>
        </authorList>
    </citation>
    <scope>NUCLEOTIDE SEQUENCE [LARGE SCALE GENOMIC DNA]</scope>
    <source>
        <strain evidence="1">IN4F17</strain>
        <tissue evidence="1">Whole Body</tissue>
    </source>
</reference>
<proteinExistence type="predicted"/>
<organism evidence="1 2">
    <name type="scientific">Cordylochernes scorpioides</name>
    <dbReference type="NCBI Taxonomy" id="51811"/>
    <lineage>
        <taxon>Eukaryota</taxon>
        <taxon>Metazoa</taxon>
        <taxon>Ecdysozoa</taxon>
        <taxon>Arthropoda</taxon>
        <taxon>Chelicerata</taxon>
        <taxon>Arachnida</taxon>
        <taxon>Pseudoscorpiones</taxon>
        <taxon>Cheliferoidea</taxon>
        <taxon>Chernetidae</taxon>
        <taxon>Cordylochernes</taxon>
    </lineage>
</organism>
<dbReference type="InterPro" id="IPR036397">
    <property type="entry name" value="RNaseH_sf"/>
</dbReference>
<evidence type="ECO:0000313" key="1">
    <source>
        <dbReference type="EMBL" id="UYV70870.1"/>
    </source>
</evidence>
<dbReference type="EMBL" id="CP092870">
    <property type="protein sequence ID" value="UYV70870.1"/>
    <property type="molecule type" value="Genomic_DNA"/>
</dbReference>
<protein>
    <submittedName>
        <fullName evidence="1">Uncharacterized protein</fullName>
    </submittedName>
</protein>
<dbReference type="PANTHER" id="PTHR47326:SF1">
    <property type="entry name" value="HTH PSQ-TYPE DOMAIN-CONTAINING PROTEIN"/>
    <property type="match status" value="1"/>
</dbReference>
<accession>A0ABY6KPS8</accession>
<gene>
    <name evidence="1" type="ORF">LAZ67_8000927</name>
</gene>
<dbReference type="Gene3D" id="3.30.420.10">
    <property type="entry name" value="Ribonuclease H-like superfamily/Ribonuclease H"/>
    <property type="match status" value="2"/>
</dbReference>
<dbReference type="PANTHER" id="PTHR47326">
    <property type="entry name" value="TRANSPOSABLE ELEMENT TC3 TRANSPOSASE-LIKE PROTEIN"/>
    <property type="match status" value="1"/>
</dbReference>
<sequence length="343" mass="38912">MHLKRSPAKFLPIYPLTNEQKEHSKETCKNMVEMFNSDPHWLKIVITVDETWVYGYDPETKRQSRFKKTRMIKSKLKCLLIIFFDVKGLSVLETRLAPCVLSTGPTNFDPARSPDLTPLDFFLWGTVKDEVYKRKPRNLDILWNEIQAVCREISLDVLIRCTESVEFGGSHGSTRDGHAVGAPSPGRRFYLAVSPALGVCRPRALHQTGVFLPASLLLRWLYNGHHSAADPACRVSSGAPGVEPARLHYLRLMRPVSGLPILVLQHRPPSHPRGVLHNREADGPLILDLPDESRGPRHYYLLSGEARDLCFLRSSRNMRGVIGDPLEIYFNLFVDGRSAMYIY</sequence>
<dbReference type="Proteomes" id="UP001235939">
    <property type="component" value="Chromosome 08"/>
</dbReference>
<name>A0ABY6KPS8_9ARAC</name>